<dbReference type="RefSeq" id="WP_343991616.1">
    <property type="nucleotide sequence ID" value="NZ_BAAALG010000002.1"/>
</dbReference>
<dbReference type="Proteomes" id="UP001501581">
    <property type="component" value="Unassembled WGS sequence"/>
</dbReference>
<organism evidence="2 3">
    <name type="scientific">Nocardioides dubius</name>
    <dbReference type="NCBI Taxonomy" id="317019"/>
    <lineage>
        <taxon>Bacteria</taxon>
        <taxon>Bacillati</taxon>
        <taxon>Actinomycetota</taxon>
        <taxon>Actinomycetes</taxon>
        <taxon>Propionibacteriales</taxon>
        <taxon>Nocardioidaceae</taxon>
        <taxon>Nocardioides</taxon>
    </lineage>
</organism>
<dbReference type="InterPro" id="IPR036663">
    <property type="entry name" value="Fumarylacetoacetase_C_sf"/>
</dbReference>
<dbReference type="EMBL" id="BAAALG010000002">
    <property type="protein sequence ID" value="GAA1094604.1"/>
    <property type="molecule type" value="Genomic_DNA"/>
</dbReference>
<evidence type="ECO:0000259" key="1">
    <source>
        <dbReference type="Pfam" id="PF01557"/>
    </source>
</evidence>
<dbReference type="Gene3D" id="3.90.850.10">
    <property type="entry name" value="Fumarylacetoacetase-like, C-terminal domain"/>
    <property type="match status" value="1"/>
</dbReference>
<proteinExistence type="predicted"/>
<name>A0ABP4E6F0_9ACTN</name>
<dbReference type="SUPFAM" id="SSF56529">
    <property type="entry name" value="FAH"/>
    <property type="match status" value="1"/>
</dbReference>
<dbReference type="PANTHER" id="PTHR43211">
    <property type="entry name" value="FUMARYLACETOACETATE HYDROLASE"/>
    <property type="match status" value="1"/>
</dbReference>
<comment type="caution">
    <text evidence="2">The sequence shown here is derived from an EMBL/GenBank/DDBJ whole genome shotgun (WGS) entry which is preliminary data.</text>
</comment>
<dbReference type="PANTHER" id="PTHR43211:SF1">
    <property type="entry name" value="BLL6422 PROTEIN"/>
    <property type="match status" value="1"/>
</dbReference>
<protein>
    <recommendedName>
        <fullName evidence="1">Fumarylacetoacetase-like C-terminal domain-containing protein</fullName>
    </recommendedName>
</protein>
<keyword evidence="3" id="KW-1185">Reference proteome</keyword>
<dbReference type="InterPro" id="IPR011234">
    <property type="entry name" value="Fumarylacetoacetase-like_C"/>
</dbReference>
<dbReference type="Pfam" id="PF01557">
    <property type="entry name" value="FAA_hydrolase"/>
    <property type="match status" value="1"/>
</dbReference>
<feature type="domain" description="Fumarylacetoacetase-like C-terminal" evidence="1">
    <location>
        <begin position="76"/>
        <end position="298"/>
    </location>
</feature>
<accession>A0ABP4E6F0</accession>
<sequence>MKWCTFLQQDDSEQRVGVLIGDGSISALPRGASLLALLESDELASAGAQALEQPAEVVALGDVTLLPPIPRPPSFRDFMSFEEHLLNSAKAMGVPVPERWYESPVFYFSNPASFQGPEQSVQRPPGVLALDFELEVAVVVGRTGRDLTPEQAVDHIAGYLVLGDWSARDLQRGEIPLTMGPFKSKDFATSVSGFLVTPDEVDPDRTTRPDLAMTASVNGELVSSGSLGTVHWSFAEMLAEASRNTAIHPGDVVGSGTVSTGCLLELGILHDPDRHGYLVPGDRVHLAVDGIGEIDAQIH</sequence>
<reference evidence="3" key="1">
    <citation type="journal article" date="2019" name="Int. J. Syst. Evol. Microbiol.">
        <title>The Global Catalogue of Microorganisms (GCM) 10K type strain sequencing project: providing services to taxonomists for standard genome sequencing and annotation.</title>
        <authorList>
            <consortium name="The Broad Institute Genomics Platform"/>
            <consortium name="The Broad Institute Genome Sequencing Center for Infectious Disease"/>
            <person name="Wu L."/>
            <person name="Ma J."/>
        </authorList>
    </citation>
    <scope>NUCLEOTIDE SEQUENCE [LARGE SCALE GENOMIC DNA]</scope>
    <source>
        <strain evidence="3">JCM 13008</strain>
    </source>
</reference>
<evidence type="ECO:0000313" key="2">
    <source>
        <dbReference type="EMBL" id="GAA1094604.1"/>
    </source>
</evidence>
<evidence type="ECO:0000313" key="3">
    <source>
        <dbReference type="Proteomes" id="UP001501581"/>
    </source>
</evidence>
<gene>
    <name evidence="2" type="ORF">GCM10009668_08060</name>
</gene>